<dbReference type="InterPro" id="IPR002885">
    <property type="entry name" value="PPR_rpt"/>
</dbReference>
<dbReference type="InterPro" id="IPR033490">
    <property type="entry name" value="LRP130"/>
</dbReference>
<dbReference type="PANTHER" id="PTHR46669">
    <property type="entry name" value="LEUCINE-RICH PPR MOTIF-CONTAINING PROTEIN, MITOCHONDRIAL"/>
    <property type="match status" value="1"/>
</dbReference>
<name>A0A9W3A0C4_BIOGL</name>
<feature type="repeat" description="PPR" evidence="1">
    <location>
        <begin position="156"/>
        <end position="190"/>
    </location>
</feature>
<evidence type="ECO:0000313" key="3">
    <source>
        <dbReference type="Proteomes" id="UP001165740"/>
    </source>
</evidence>
<keyword evidence="3" id="KW-1185">Reference proteome</keyword>
<dbReference type="GO" id="GO:0005634">
    <property type="term" value="C:nucleus"/>
    <property type="evidence" value="ECO:0007669"/>
    <property type="project" value="TreeGrafter"/>
</dbReference>
<dbReference type="GO" id="GO:0003730">
    <property type="term" value="F:mRNA 3'-UTR binding"/>
    <property type="evidence" value="ECO:0007669"/>
    <property type="project" value="TreeGrafter"/>
</dbReference>
<dbReference type="InterPro" id="IPR011990">
    <property type="entry name" value="TPR-like_helical_dom_sf"/>
</dbReference>
<feature type="repeat" description="PPR" evidence="1">
    <location>
        <begin position="191"/>
        <end position="225"/>
    </location>
</feature>
<dbReference type="GeneID" id="106059720"/>
<evidence type="ECO:0000313" key="4">
    <source>
        <dbReference type="RefSeq" id="XP_055880629.1"/>
    </source>
</evidence>
<gene>
    <name evidence="4" type="primary">LOC106059720</name>
</gene>
<accession>A0A9W3A0C4</accession>
<dbReference type="Pfam" id="PF12854">
    <property type="entry name" value="PPR_1"/>
    <property type="match status" value="1"/>
</dbReference>
<dbReference type="Pfam" id="PF01535">
    <property type="entry name" value="PPR"/>
    <property type="match status" value="1"/>
</dbReference>
<sequence>MATYIRCGLMRSLGRRSITSLLTVNSYGRNSRLLATQPQRSKKQEMVIEMHKKIDYNIGISSNLFTTFYSSLKDFDAVTEQDIGFLLHVCSVGPFDASVKKRLALVEEIWNKMEELGLKPTTRLFNVKLRTYCGNKKLFNPLEELMNMKSLGLNPDKVTYQLLIEGFCQKGDIKGANLVLEAMKETDYYINLNIFNSFITGHLKAGSPEEAAKVLDILRSKNLSPNSETYFRYAEHYAEVGDIENVMKYVHEAEADNVPMSQTLLLNLYQVMINSGHGNNAENLLNHIMKIGLFNSATIQKSCQLISEGFNDAAFELYMKMPKAEEGRLTYHSGSFLLKTMIINDQSAEEIISMADKIQEVHPKSLAHQNSLLYSYRENKIDLALQLVELMHAKNHPIRPVYIVPAICNYRNNNNITGVYKAVKMLIDKTSGQDKEEQLLHCCYPALLALKQTKEDILSAFKGDDKLWNTVFFCSDIMNSGYTQALNNAKTKEDMLWLPSILEHALNRAKQNFLATELESSASVLSLISQLPEANKEGMRLLAGDLLFYLIMKKDWISTETFTQLLTDKNLKVNNGFQNMRSYADMPVSLKEKLIRISARRDFKVRPDQRAQDEAVIDRVMKGDLPSRQPNKTDPSLTKPNFMKLLSSLNDSFRKKDLDSLKQGHRELQANGFIMKASYFNSYLLKLVQLGDSETAFSLFQELRAKGDDGMLDKSVVLSLGAALIKTGNVEGTLNILKALSEGKFSCEEKFSNVDSVKTILIEAPSIKDAETLHEAIIKHKAVETSEVQKVHQFYVSRILMLSDDDEVVRYLMRLHEHYHVFPSGEKILKRFIEKKDVDRLKRVMDVGLHVFGNNYLHHLLAFSFLQSGLANKAAVIFQTPGLKLNERLILDKCQYYIKMRKVDWLSELVNITRTLPISRTQMLKHLAQGYIATQDLTKATSVIRTFLDDFIEPPKNLVRDIVRLYQNANQELPEILKPYEQVEKKQPRSEVNQSSTDEKTDDIKII</sequence>
<dbReference type="RefSeq" id="XP_055880629.1">
    <property type="nucleotide sequence ID" value="XM_056024654.1"/>
</dbReference>
<dbReference type="GO" id="GO:0070129">
    <property type="term" value="P:regulation of mitochondrial translation"/>
    <property type="evidence" value="ECO:0007669"/>
    <property type="project" value="TreeGrafter"/>
</dbReference>
<evidence type="ECO:0000256" key="2">
    <source>
        <dbReference type="SAM" id="MobiDB-lite"/>
    </source>
</evidence>
<dbReference type="PROSITE" id="PS51375">
    <property type="entry name" value="PPR"/>
    <property type="match status" value="2"/>
</dbReference>
<dbReference type="NCBIfam" id="TIGR00756">
    <property type="entry name" value="PPR"/>
    <property type="match status" value="2"/>
</dbReference>
<feature type="compositionally biased region" description="Basic and acidic residues" evidence="2">
    <location>
        <begin position="997"/>
        <end position="1007"/>
    </location>
</feature>
<reference evidence="4" key="1">
    <citation type="submission" date="2025-08" db="UniProtKB">
        <authorList>
            <consortium name="RefSeq"/>
        </authorList>
    </citation>
    <scope>IDENTIFICATION</scope>
</reference>
<protein>
    <submittedName>
        <fullName evidence="4">Leucine-rich PPR motif-containing protein, mitochondrial-like isoform X1</fullName>
    </submittedName>
</protein>
<proteinExistence type="predicted"/>
<dbReference type="OrthoDB" id="185373at2759"/>
<dbReference type="Proteomes" id="UP001165740">
    <property type="component" value="Chromosome 3"/>
</dbReference>
<evidence type="ECO:0000256" key="1">
    <source>
        <dbReference type="PROSITE-ProRule" id="PRU00708"/>
    </source>
</evidence>
<feature type="region of interest" description="Disordered" evidence="2">
    <location>
        <begin position="978"/>
        <end position="1007"/>
    </location>
</feature>
<dbReference type="OMA" id="KNCEHLG"/>
<dbReference type="PANTHER" id="PTHR46669:SF1">
    <property type="entry name" value="LEUCINE-RICH PPR MOTIF-CONTAINING PROTEIN, MITOCHONDRIAL"/>
    <property type="match status" value="1"/>
</dbReference>
<dbReference type="Gene3D" id="1.25.40.10">
    <property type="entry name" value="Tetratricopeptide repeat domain"/>
    <property type="match status" value="1"/>
</dbReference>
<dbReference type="GO" id="GO:0005739">
    <property type="term" value="C:mitochondrion"/>
    <property type="evidence" value="ECO:0007669"/>
    <property type="project" value="TreeGrafter"/>
</dbReference>
<dbReference type="AlphaFoldDB" id="A0A9W3A0C4"/>
<organism evidence="3 4">
    <name type="scientific">Biomphalaria glabrata</name>
    <name type="common">Bloodfluke planorb</name>
    <name type="synonym">Freshwater snail</name>
    <dbReference type="NCBI Taxonomy" id="6526"/>
    <lineage>
        <taxon>Eukaryota</taxon>
        <taxon>Metazoa</taxon>
        <taxon>Spiralia</taxon>
        <taxon>Lophotrochozoa</taxon>
        <taxon>Mollusca</taxon>
        <taxon>Gastropoda</taxon>
        <taxon>Heterobranchia</taxon>
        <taxon>Euthyneura</taxon>
        <taxon>Panpulmonata</taxon>
        <taxon>Hygrophila</taxon>
        <taxon>Lymnaeoidea</taxon>
        <taxon>Planorbidae</taxon>
        <taxon>Biomphalaria</taxon>
    </lineage>
</organism>